<comment type="caution">
    <text evidence="1">The sequence shown here is derived from an EMBL/GenBank/DDBJ whole genome shotgun (WGS) entry which is preliminary data.</text>
</comment>
<protein>
    <submittedName>
        <fullName evidence="1">Uncharacterized protein</fullName>
    </submittedName>
</protein>
<dbReference type="AlphaFoldDB" id="A0A218XRL0"/>
<evidence type="ECO:0000313" key="2">
    <source>
        <dbReference type="Proteomes" id="UP000197138"/>
    </source>
</evidence>
<name>A0A218XRL0_PUNGR</name>
<dbReference type="Proteomes" id="UP000197138">
    <property type="component" value="Unassembled WGS sequence"/>
</dbReference>
<accession>A0A218XRL0</accession>
<evidence type="ECO:0000313" key="1">
    <source>
        <dbReference type="EMBL" id="OWM87825.1"/>
    </source>
</evidence>
<dbReference type="EMBL" id="MTKT01000805">
    <property type="protein sequence ID" value="OWM87825.1"/>
    <property type="molecule type" value="Genomic_DNA"/>
</dbReference>
<organism evidence="1 2">
    <name type="scientific">Punica granatum</name>
    <name type="common">Pomegranate</name>
    <dbReference type="NCBI Taxonomy" id="22663"/>
    <lineage>
        <taxon>Eukaryota</taxon>
        <taxon>Viridiplantae</taxon>
        <taxon>Streptophyta</taxon>
        <taxon>Embryophyta</taxon>
        <taxon>Tracheophyta</taxon>
        <taxon>Spermatophyta</taxon>
        <taxon>Magnoliopsida</taxon>
        <taxon>eudicotyledons</taxon>
        <taxon>Gunneridae</taxon>
        <taxon>Pentapetalae</taxon>
        <taxon>rosids</taxon>
        <taxon>malvids</taxon>
        <taxon>Myrtales</taxon>
        <taxon>Lythraceae</taxon>
        <taxon>Punica</taxon>
    </lineage>
</organism>
<sequence length="76" mass="8486">MPLPSPSAIVCASENFSKYLNQGTPIESRRTHARSPGEIYKGRLCDIDDPTFLDDPKGLSLILKDDNQTLLPELRE</sequence>
<reference evidence="2" key="1">
    <citation type="journal article" date="2017" name="Plant J.">
        <title>The pomegranate (Punica granatum L.) genome and the genomics of punicalagin biosynthesis.</title>
        <authorList>
            <person name="Qin G."/>
            <person name="Xu C."/>
            <person name="Ming R."/>
            <person name="Tang H."/>
            <person name="Guyot R."/>
            <person name="Kramer E.M."/>
            <person name="Hu Y."/>
            <person name="Yi X."/>
            <person name="Qi Y."/>
            <person name="Xu X."/>
            <person name="Gao Z."/>
            <person name="Pan H."/>
            <person name="Jian J."/>
            <person name="Tian Y."/>
            <person name="Yue Z."/>
            <person name="Xu Y."/>
        </authorList>
    </citation>
    <scope>NUCLEOTIDE SEQUENCE [LARGE SCALE GENOMIC DNA]</scope>
    <source>
        <strain evidence="2">cv. Dabenzi</strain>
    </source>
</reference>
<gene>
    <name evidence="1" type="ORF">CDL15_Pgr019409</name>
</gene>
<proteinExistence type="predicted"/>